<organism evidence="2">
    <name type="scientific">Anopheles marajoara</name>
    <dbReference type="NCBI Taxonomy" id="58244"/>
    <lineage>
        <taxon>Eukaryota</taxon>
        <taxon>Metazoa</taxon>
        <taxon>Ecdysozoa</taxon>
        <taxon>Arthropoda</taxon>
        <taxon>Hexapoda</taxon>
        <taxon>Insecta</taxon>
        <taxon>Pterygota</taxon>
        <taxon>Neoptera</taxon>
        <taxon>Endopterygota</taxon>
        <taxon>Diptera</taxon>
        <taxon>Nematocera</taxon>
        <taxon>Culicoidea</taxon>
        <taxon>Culicidae</taxon>
        <taxon>Anophelinae</taxon>
        <taxon>Anopheles</taxon>
    </lineage>
</organism>
<dbReference type="AlphaFoldDB" id="A0A2M4C758"/>
<keyword evidence="1" id="KW-0732">Signal</keyword>
<feature type="chain" id="PRO_5014844026" evidence="1">
    <location>
        <begin position="16"/>
        <end position="123"/>
    </location>
</feature>
<protein>
    <submittedName>
        <fullName evidence="2">Putative secreted protein</fullName>
    </submittedName>
</protein>
<accession>A0A2M4C758</accession>
<sequence length="123" mass="13747">MMLLLLLLLVMTSLATRTSFNSSRTAQATVASHCGCRYCSLWNSLDFLRFHLWCCRGRRSSSSPHCSIMNRSRCLPGSTTTSRTSCICIPLMVMMVHCRIVTARVCDCFLTSRTGGRLSKTGR</sequence>
<reference evidence="2" key="1">
    <citation type="submission" date="2018-01" db="EMBL/GenBank/DDBJ databases">
        <title>An insight into the sialome of Amazonian anophelines.</title>
        <authorList>
            <person name="Ribeiro J.M."/>
            <person name="Scarpassa V."/>
            <person name="Calvo E."/>
        </authorList>
    </citation>
    <scope>NUCLEOTIDE SEQUENCE</scope>
    <source>
        <tissue evidence="2">Salivary glands</tissue>
    </source>
</reference>
<evidence type="ECO:0000313" key="2">
    <source>
        <dbReference type="EMBL" id="MBW61153.1"/>
    </source>
</evidence>
<name>A0A2M4C758_9DIPT</name>
<proteinExistence type="predicted"/>
<dbReference type="EMBL" id="GGFJ01012012">
    <property type="protein sequence ID" value="MBW61153.1"/>
    <property type="molecule type" value="Transcribed_RNA"/>
</dbReference>
<evidence type="ECO:0000256" key="1">
    <source>
        <dbReference type="SAM" id="SignalP"/>
    </source>
</evidence>
<feature type="signal peptide" evidence="1">
    <location>
        <begin position="1"/>
        <end position="15"/>
    </location>
</feature>